<dbReference type="InterPro" id="IPR017853">
    <property type="entry name" value="GH"/>
</dbReference>
<feature type="domain" description="Glycosyl-hydrolase 97 catalytic" evidence="3">
    <location>
        <begin position="292"/>
        <end position="455"/>
    </location>
</feature>
<dbReference type="InterPro" id="IPR014718">
    <property type="entry name" value="GH-type_carb-bd"/>
</dbReference>
<sequence>MAQNPDAAGIQVKSPDGQIVFLLSDAATKPTTEPASSDIRYAVEFRGKRLMDESALGLKLQGQPSALGTGMREVNARPGQHDETYTISVGKTSSVRDHYNSTVADFEDASGRKLSVEIRAYDDGVAFRYIVPAQTNLSKVRIEHELTEFSFAKDATLYPLVVDGFQSPYEDDYQMRPVSGIHHDWLIGLPLLAEVPGSGWVGVTEADIENYAGMYLRKADARFGLRAELSPRIDVQGTAVEAEAPVTTPWRVLMIGEEPGRLIESNIVLNLNPPSKIADTSWIRAGKSAWDWWSGEAAPSMSMKPGMNTATMKHYIDFASQSGFAYMLIDAGWALAERKGPTDYGVVADITKVDPNVDMPELLRYAKEKHVAIWLWSHWSSVDKYMDEAFPLYEKWGVAGVKIDFMQRDDQQMVAWYRHVAELAAQHHLMLDFHGAFKPDGLRRTWPNVVTREGVMGKEYLKWSARTSAVHNTTLPFTRMLAGPLDYTPGAFGNVTRAEFIPRDKEPMAPNTRAHELALYVVLESPLEMVSDYPEHYEGQHDFEFIKQVPTTWDEVRVISGRPMVNVTIARRSGKDWYVGSITSYEARTVEVPLQFLSEGKYVAEIYADAADAGTNATHTEFTKQTVDWNSVLDVRMVSGGGNAIWIHPQQ</sequence>
<dbReference type="PANTHER" id="PTHR35803">
    <property type="entry name" value="GLUCAN 1,4-ALPHA-GLUCOSIDASE SUSB-RELATED"/>
    <property type="match status" value="1"/>
</dbReference>
<evidence type="ECO:0000259" key="5">
    <source>
        <dbReference type="Pfam" id="PF14509"/>
    </source>
</evidence>
<dbReference type="InterPro" id="IPR052720">
    <property type="entry name" value="Glycosyl_hydrolase_97"/>
</dbReference>
<evidence type="ECO:0000259" key="3">
    <source>
        <dbReference type="Pfam" id="PF10566"/>
    </source>
</evidence>
<dbReference type="InterPro" id="IPR029486">
    <property type="entry name" value="GH97_N"/>
</dbReference>
<evidence type="ECO:0000259" key="4">
    <source>
        <dbReference type="Pfam" id="PF14508"/>
    </source>
</evidence>
<dbReference type="GO" id="GO:0030246">
    <property type="term" value="F:carbohydrate binding"/>
    <property type="evidence" value="ECO:0007669"/>
    <property type="project" value="InterPro"/>
</dbReference>
<accession>A0AAU7DIA1</accession>
<dbReference type="Gene3D" id="3.20.20.70">
    <property type="entry name" value="Aldolase class I"/>
    <property type="match status" value="1"/>
</dbReference>
<feature type="domain" description="Glycosyl-hydrolase 97 N-terminal" evidence="4">
    <location>
        <begin position="12"/>
        <end position="274"/>
    </location>
</feature>
<protein>
    <submittedName>
        <fullName evidence="6">Glycoside hydrolase family 97 protein</fullName>
    </submittedName>
</protein>
<evidence type="ECO:0000256" key="2">
    <source>
        <dbReference type="ARBA" id="ARBA00023295"/>
    </source>
</evidence>
<dbReference type="PANTHER" id="PTHR35803:SF2">
    <property type="entry name" value="RETAINING ALPHA-GALACTOSIDASE"/>
    <property type="match status" value="1"/>
</dbReference>
<dbReference type="Pfam" id="PF14508">
    <property type="entry name" value="GH97_N"/>
    <property type="match status" value="1"/>
</dbReference>
<dbReference type="EMBL" id="CP121196">
    <property type="protein sequence ID" value="XBH16790.1"/>
    <property type="molecule type" value="Genomic_DNA"/>
</dbReference>
<evidence type="ECO:0000256" key="1">
    <source>
        <dbReference type="ARBA" id="ARBA00022801"/>
    </source>
</evidence>
<dbReference type="InterPro" id="IPR029483">
    <property type="entry name" value="GH97_C"/>
</dbReference>
<dbReference type="InterPro" id="IPR013785">
    <property type="entry name" value="Aldolase_TIM"/>
</dbReference>
<gene>
    <name evidence="6" type="ORF">P8935_19715</name>
</gene>
<dbReference type="Pfam" id="PF10566">
    <property type="entry name" value="Glyco_hydro_97"/>
    <property type="match status" value="1"/>
</dbReference>
<name>A0AAU7DIA1_9BACT</name>
<evidence type="ECO:0000313" key="6">
    <source>
        <dbReference type="EMBL" id="XBH16790.1"/>
    </source>
</evidence>
<keyword evidence="2" id="KW-0326">Glycosidase</keyword>
<feature type="domain" description="Glycosyl-hydrolase 97 C-terminal oligomerisation" evidence="5">
    <location>
        <begin position="552"/>
        <end position="647"/>
    </location>
</feature>
<dbReference type="AlphaFoldDB" id="A0AAU7DIA1"/>
<dbReference type="InterPro" id="IPR019563">
    <property type="entry name" value="GH97_catalytic"/>
</dbReference>
<reference evidence="6" key="1">
    <citation type="submission" date="2023-03" db="EMBL/GenBank/DDBJ databases">
        <title>Edaphobacter sp.</title>
        <authorList>
            <person name="Huber K.J."/>
            <person name="Papendorf J."/>
            <person name="Pilke C."/>
            <person name="Bunk B."/>
            <person name="Sproeer C."/>
            <person name="Pester M."/>
        </authorList>
    </citation>
    <scope>NUCLEOTIDE SEQUENCE</scope>
    <source>
        <strain evidence="6">DSM 110680</strain>
    </source>
</reference>
<dbReference type="RefSeq" id="WP_348262018.1">
    <property type="nucleotide sequence ID" value="NZ_CP121196.1"/>
</dbReference>
<organism evidence="6">
    <name type="scientific">Telmatobacter sp. DSM 110680</name>
    <dbReference type="NCBI Taxonomy" id="3036704"/>
    <lineage>
        <taxon>Bacteria</taxon>
        <taxon>Pseudomonadati</taxon>
        <taxon>Acidobacteriota</taxon>
        <taxon>Terriglobia</taxon>
        <taxon>Terriglobales</taxon>
        <taxon>Acidobacteriaceae</taxon>
        <taxon>Telmatobacter</taxon>
    </lineage>
</organism>
<dbReference type="SUPFAM" id="SSF51445">
    <property type="entry name" value="(Trans)glycosidases"/>
    <property type="match status" value="1"/>
</dbReference>
<dbReference type="Pfam" id="PF14509">
    <property type="entry name" value="GH97_C"/>
    <property type="match status" value="1"/>
</dbReference>
<dbReference type="Gene3D" id="2.60.40.1180">
    <property type="entry name" value="Golgi alpha-mannosidase II"/>
    <property type="match status" value="1"/>
</dbReference>
<dbReference type="Gene3D" id="2.70.98.10">
    <property type="match status" value="1"/>
</dbReference>
<dbReference type="InterPro" id="IPR013780">
    <property type="entry name" value="Glyco_hydro_b"/>
</dbReference>
<proteinExistence type="predicted"/>
<dbReference type="GO" id="GO:0016798">
    <property type="term" value="F:hydrolase activity, acting on glycosyl bonds"/>
    <property type="evidence" value="ECO:0007669"/>
    <property type="project" value="UniProtKB-KW"/>
</dbReference>
<keyword evidence="1 6" id="KW-0378">Hydrolase</keyword>